<keyword evidence="2 5" id="KW-0689">Ribosomal protein</keyword>
<evidence type="ECO:0000313" key="6">
    <source>
        <dbReference type="EMBL" id="OGB74445.1"/>
    </source>
</evidence>
<organism evidence="6 7">
    <name type="scientific">candidate division Kazan bacterium RBG_13_50_9</name>
    <dbReference type="NCBI Taxonomy" id="1798535"/>
    <lineage>
        <taxon>Bacteria</taxon>
        <taxon>Bacteria division Kazan-3B-28</taxon>
    </lineage>
</organism>
<proteinExistence type="inferred from homology"/>
<dbReference type="SUPFAM" id="SSF56047">
    <property type="entry name" value="Ribosomal protein S8"/>
    <property type="match status" value="1"/>
</dbReference>
<dbReference type="InterPro" id="IPR035987">
    <property type="entry name" value="Ribosomal_uS8_sf"/>
</dbReference>
<gene>
    <name evidence="5" type="primary">rpsH</name>
    <name evidence="6" type="ORF">A2V68_01960</name>
</gene>
<comment type="caution">
    <text evidence="6">The sequence shown here is derived from an EMBL/GenBank/DDBJ whole genome shotgun (WGS) entry which is preliminary data.</text>
</comment>
<keyword evidence="5" id="KW-0694">RNA-binding</keyword>
<keyword evidence="3 5" id="KW-0687">Ribonucleoprotein</keyword>
<comment type="function">
    <text evidence="5">One of the primary rRNA binding proteins, it binds directly to 16S rRNA central domain where it helps coordinate assembly of the platform of the 30S subunit.</text>
</comment>
<dbReference type="EMBL" id="META01000002">
    <property type="protein sequence ID" value="OGB74445.1"/>
    <property type="molecule type" value="Genomic_DNA"/>
</dbReference>
<evidence type="ECO:0000256" key="3">
    <source>
        <dbReference type="ARBA" id="ARBA00023274"/>
    </source>
</evidence>
<reference evidence="6 7" key="1">
    <citation type="journal article" date="2016" name="Nat. Commun.">
        <title>Thousands of microbial genomes shed light on interconnected biogeochemical processes in an aquifer system.</title>
        <authorList>
            <person name="Anantharaman K."/>
            <person name="Brown C.T."/>
            <person name="Hug L.A."/>
            <person name="Sharon I."/>
            <person name="Castelle C.J."/>
            <person name="Probst A.J."/>
            <person name="Thomas B.C."/>
            <person name="Singh A."/>
            <person name="Wilkins M.J."/>
            <person name="Karaoz U."/>
            <person name="Brodie E.L."/>
            <person name="Williams K.H."/>
            <person name="Hubbard S.S."/>
            <person name="Banfield J.F."/>
        </authorList>
    </citation>
    <scope>NUCLEOTIDE SEQUENCE [LARGE SCALE GENOMIC DNA]</scope>
</reference>
<dbReference type="STRING" id="1798535.A2V68_01960"/>
<dbReference type="GO" id="GO:0005737">
    <property type="term" value="C:cytoplasm"/>
    <property type="evidence" value="ECO:0007669"/>
    <property type="project" value="UniProtKB-ARBA"/>
</dbReference>
<evidence type="ECO:0000313" key="7">
    <source>
        <dbReference type="Proteomes" id="UP000176651"/>
    </source>
</evidence>
<name>A0A1F4NSL2_UNCK3</name>
<dbReference type="Gene3D" id="3.30.1490.10">
    <property type="match status" value="1"/>
</dbReference>
<comment type="similarity">
    <text evidence="1 5">Belongs to the universal ribosomal protein uS8 family.</text>
</comment>
<accession>A0A1F4NSL2</accession>
<dbReference type="Proteomes" id="UP000176651">
    <property type="component" value="Unassembled WGS sequence"/>
</dbReference>
<protein>
    <recommendedName>
        <fullName evidence="4 5">Small ribosomal subunit protein uS8</fullName>
    </recommendedName>
</protein>
<dbReference type="AlphaFoldDB" id="A0A1F4NSL2"/>
<dbReference type="PANTHER" id="PTHR11758">
    <property type="entry name" value="40S RIBOSOMAL PROTEIN S15A"/>
    <property type="match status" value="1"/>
</dbReference>
<evidence type="ECO:0000256" key="2">
    <source>
        <dbReference type="ARBA" id="ARBA00022980"/>
    </source>
</evidence>
<dbReference type="Pfam" id="PF00410">
    <property type="entry name" value="Ribosomal_S8"/>
    <property type="match status" value="1"/>
</dbReference>
<evidence type="ECO:0000256" key="1">
    <source>
        <dbReference type="ARBA" id="ARBA00006471"/>
    </source>
</evidence>
<dbReference type="HAMAP" id="MF_01302_B">
    <property type="entry name" value="Ribosomal_uS8_B"/>
    <property type="match status" value="1"/>
</dbReference>
<dbReference type="GO" id="GO:1990904">
    <property type="term" value="C:ribonucleoprotein complex"/>
    <property type="evidence" value="ECO:0007669"/>
    <property type="project" value="UniProtKB-KW"/>
</dbReference>
<keyword evidence="5" id="KW-0699">rRNA-binding</keyword>
<dbReference type="FunFam" id="3.30.1490.10:FF:000001">
    <property type="entry name" value="30S ribosomal protein S8"/>
    <property type="match status" value="1"/>
</dbReference>
<dbReference type="GO" id="GO:0006412">
    <property type="term" value="P:translation"/>
    <property type="evidence" value="ECO:0007669"/>
    <property type="project" value="UniProtKB-UniRule"/>
</dbReference>
<dbReference type="Gene3D" id="3.30.1370.30">
    <property type="match status" value="1"/>
</dbReference>
<dbReference type="InterPro" id="IPR000630">
    <property type="entry name" value="Ribosomal_uS8"/>
</dbReference>
<evidence type="ECO:0000256" key="4">
    <source>
        <dbReference type="ARBA" id="ARBA00035258"/>
    </source>
</evidence>
<dbReference type="GO" id="GO:0019843">
    <property type="term" value="F:rRNA binding"/>
    <property type="evidence" value="ECO:0007669"/>
    <property type="project" value="UniProtKB-UniRule"/>
</dbReference>
<comment type="subunit">
    <text evidence="5">Part of the 30S ribosomal subunit. Contacts proteins S5 and S12.</text>
</comment>
<evidence type="ECO:0000256" key="5">
    <source>
        <dbReference type="HAMAP-Rule" id="MF_01302"/>
    </source>
</evidence>
<dbReference type="NCBIfam" id="NF001109">
    <property type="entry name" value="PRK00136.1"/>
    <property type="match status" value="1"/>
</dbReference>
<dbReference type="GO" id="GO:0005840">
    <property type="term" value="C:ribosome"/>
    <property type="evidence" value="ECO:0007669"/>
    <property type="project" value="UniProtKB-KW"/>
</dbReference>
<dbReference type="GO" id="GO:0003735">
    <property type="term" value="F:structural constituent of ribosome"/>
    <property type="evidence" value="ECO:0007669"/>
    <property type="project" value="InterPro"/>
</dbReference>
<sequence>MNTDPIADMLARIRNATARGFAMVRVPASRRKEAVADVLVKRGYLEGYELVESEESKSYPQLVLTLRYYAGRPVIQGLKRISKPGRRAYCSSSAISKMMTSRQEELVVSTSRGLMTGQEAVKAKLGGEVLFKIW</sequence>